<dbReference type="InterPro" id="IPR012337">
    <property type="entry name" value="RNaseH-like_sf"/>
</dbReference>
<sequence>MCVALLRALGSEEFKNSDKELSRCLLTSLHRYTLDGGLLHYSTDPEDAPRVVVPHDEDLKYRILYEVHDTPVGGHLGREKTYGSVSTMYWWTKLYKWVGTYVRTCETCQRTKFSPHAAAPLASLPVSTGCWQSISMDFVLGLLKDKVGNTGIVVFVDRLNKMDHLAVVPDAIDDSRFTEKFWMSLFQVLGTRLDMPTADHPQTDGRTKRVNSVLEDILRRLCAEAPRRWGDMLPLAEFTLNNAVHDSPGFTPYYVNGLANPRVPLTPPRRVSGLSGGGIANRLADISPVGVRKQVDDFVSLRLSVLRQVRDAMAESQDLQKEYADALDRVSVVFKTKLRPRFIGPFQVAAKKGLAYTLNLPKKMRTHPVFYVGLLKPYQDPAQVSTGGRWRRLGRW</sequence>
<dbReference type="Gene3D" id="3.30.420.10">
    <property type="entry name" value="Ribonuclease H-like superfamily/Ribonuclease H"/>
    <property type="match status" value="1"/>
</dbReference>
<dbReference type="VEuPathDB" id="FungiDB:PC110_g21666"/>
<feature type="domain" description="Integrase zinc-binding" evidence="11">
    <location>
        <begin position="56"/>
        <end position="112"/>
    </location>
</feature>
<keyword evidence="8" id="KW-0808">Transferase</keyword>
<dbReference type="PANTHER" id="PTHR37984:SF5">
    <property type="entry name" value="PROTEIN NYNRIN-LIKE"/>
    <property type="match status" value="1"/>
</dbReference>
<dbReference type="EMBL" id="RCMG01002060">
    <property type="protein sequence ID" value="KAG2815379.1"/>
    <property type="molecule type" value="Genomic_DNA"/>
</dbReference>
<comment type="caution">
    <text evidence="13">The sequence shown here is derived from an EMBL/GenBank/DDBJ whole genome shotgun (WGS) entry which is preliminary data.</text>
</comment>
<dbReference type="GO" id="GO:0003887">
    <property type="term" value="F:DNA-directed DNA polymerase activity"/>
    <property type="evidence" value="ECO:0007669"/>
    <property type="project" value="UniProtKB-KW"/>
</dbReference>
<organism evidence="13 14">
    <name type="scientific">Phytophthora cactorum</name>
    <dbReference type="NCBI Taxonomy" id="29920"/>
    <lineage>
        <taxon>Eukaryota</taxon>
        <taxon>Sar</taxon>
        <taxon>Stramenopiles</taxon>
        <taxon>Oomycota</taxon>
        <taxon>Peronosporomycetes</taxon>
        <taxon>Peronosporales</taxon>
        <taxon>Peronosporaceae</taxon>
        <taxon>Phytophthora</taxon>
    </lineage>
</organism>
<dbReference type="InterPro" id="IPR056924">
    <property type="entry name" value="SH3_Tf2-1"/>
</dbReference>
<name>A0A8T0Y921_9STRA</name>
<feature type="domain" description="Tf2-1-like SH3-like" evidence="12">
    <location>
        <begin position="335"/>
        <end position="378"/>
    </location>
</feature>
<dbReference type="FunFam" id="1.10.340.70:FF:000001">
    <property type="entry name" value="Retrovirus-related Pol polyprotein from transposon gypsy-like Protein"/>
    <property type="match status" value="1"/>
</dbReference>
<keyword evidence="1" id="KW-0645">Protease</keyword>
<dbReference type="Pfam" id="PF24626">
    <property type="entry name" value="SH3_Tf2-1"/>
    <property type="match status" value="1"/>
</dbReference>
<dbReference type="GO" id="GO:0015074">
    <property type="term" value="P:DNA integration"/>
    <property type="evidence" value="ECO:0007669"/>
    <property type="project" value="UniProtKB-KW"/>
</dbReference>
<evidence type="ECO:0000256" key="2">
    <source>
        <dbReference type="ARBA" id="ARBA00022723"/>
    </source>
</evidence>
<evidence type="ECO:0000256" key="7">
    <source>
        <dbReference type="ARBA" id="ARBA00022918"/>
    </source>
</evidence>
<gene>
    <name evidence="13" type="ORF">PC113_g23215</name>
</gene>
<dbReference type="Proteomes" id="UP000735874">
    <property type="component" value="Unassembled WGS sequence"/>
</dbReference>
<dbReference type="GO" id="GO:0006508">
    <property type="term" value="P:proteolysis"/>
    <property type="evidence" value="ECO:0007669"/>
    <property type="project" value="UniProtKB-KW"/>
</dbReference>
<evidence type="ECO:0000259" key="12">
    <source>
        <dbReference type="Pfam" id="PF24626"/>
    </source>
</evidence>
<dbReference type="SUPFAM" id="SSF53098">
    <property type="entry name" value="Ribonuclease H-like"/>
    <property type="match status" value="1"/>
</dbReference>
<keyword evidence="9" id="KW-0238">DNA-binding</keyword>
<dbReference type="InterPro" id="IPR041588">
    <property type="entry name" value="Integrase_H2C2"/>
</dbReference>
<evidence type="ECO:0000256" key="8">
    <source>
        <dbReference type="ARBA" id="ARBA00022932"/>
    </source>
</evidence>
<evidence type="ECO:0000256" key="1">
    <source>
        <dbReference type="ARBA" id="ARBA00022670"/>
    </source>
</evidence>
<evidence type="ECO:0000256" key="10">
    <source>
        <dbReference type="ARBA" id="ARBA00023172"/>
    </source>
</evidence>
<keyword evidence="4" id="KW-0378">Hydrolase</keyword>
<keyword evidence="5" id="KW-0460">Magnesium</keyword>
<keyword evidence="6" id="KW-0229">DNA integration</keyword>
<dbReference type="InterPro" id="IPR050951">
    <property type="entry name" value="Retrovirus_Pol_polyprotein"/>
</dbReference>
<evidence type="ECO:0000256" key="4">
    <source>
        <dbReference type="ARBA" id="ARBA00022801"/>
    </source>
</evidence>
<reference evidence="13" key="1">
    <citation type="submission" date="2018-10" db="EMBL/GenBank/DDBJ databases">
        <title>Effector identification in a new, highly contiguous assembly of the strawberry crown rot pathogen Phytophthora cactorum.</title>
        <authorList>
            <person name="Armitage A.D."/>
            <person name="Nellist C.F."/>
            <person name="Bates H."/>
            <person name="Vickerstaff R.J."/>
            <person name="Harrison R.J."/>
        </authorList>
    </citation>
    <scope>NUCLEOTIDE SEQUENCE</scope>
    <source>
        <strain evidence="13">15-7</strain>
    </source>
</reference>
<evidence type="ECO:0000259" key="11">
    <source>
        <dbReference type="Pfam" id="PF17921"/>
    </source>
</evidence>
<dbReference type="PANTHER" id="PTHR37984">
    <property type="entry name" value="PROTEIN CBG26694"/>
    <property type="match status" value="1"/>
</dbReference>
<keyword evidence="8" id="KW-0548">Nucleotidyltransferase</keyword>
<dbReference type="GO" id="GO:0006310">
    <property type="term" value="P:DNA recombination"/>
    <property type="evidence" value="ECO:0007669"/>
    <property type="project" value="UniProtKB-KW"/>
</dbReference>
<dbReference type="GO" id="GO:0003677">
    <property type="term" value="F:DNA binding"/>
    <property type="evidence" value="ECO:0007669"/>
    <property type="project" value="UniProtKB-KW"/>
</dbReference>
<evidence type="ECO:0000256" key="3">
    <source>
        <dbReference type="ARBA" id="ARBA00022750"/>
    </source>
</evidence>
<keyword evidence="3" id="KW-0064">Aspartyl protease</keyword>
<proteinExistence type="predicted"/>
<protein>
    <recommendedName>
        <fullName evidence="15">Integrase catalytic domain-containing protein</fullName>
    </recommendedName>
</protein>
<dbReference type="AlphaFoldDB" id="A0A8T0Y921"/>
<evidence type="ECO:0000256" key="5">
    <source>
        <dbReference type="ARBA" id="ARBA00022842"/>
    </source>
</evidence>
<dbReference type="GO" id="GO:0003964">
    <property type="term" value="F:RNA-directed DNA polymerase activity"/>
    <property type="evidence" value="ECO:0007669"/>
    <property type="project" value="UniProtKB-KW"/>
</dbReference>
<keyword evidence="8" id="KW-0239">DNA-directed DNA polymerase</keyword>
<evidence type="ECO:0000256" key="9">
    <source>
        <dbReference type="ARBA" id="ARBA00023125"/>
    </source>
</evidence>
<dbReference type="Gene3D" id="1.10.340.70">
    <property type="match status" value="1"/>
</dbReference>
<keyword evidence="7" id="KW-0695">RNA-directed DNA polymerase</keyword>
<dbReference type="InterPro" id="IPR036397">
    <property type="entry name" value="RNaseH_sf"/>
</dbReference>
<keyword evidence="2" id="KW-0479">Metal-binding</keyword>
<dbReference type="Pfam" id="PF17921">
    <property type="entry name" value="Integrase_H2C2"/>
    <property type="match status" value="1"/>
</dbReference>
<keyword evidence="10" id="KW-0233">DNA recombination</keyword>
<evidence type="ECO:0000313" key="13">
    <source>
        <dbReference type="EMBL" id="KAG2815379.1"/>
    </source>
</evidence>
<accession>A0A8T0Y921</accession>
<evidence type="ECO:0000256" key="6">
    <source>
        <dbReference type="ARBA" id="ARBA00022908"/>
    </source>
</evidence>
<evidence type="ECO:0008006" key="15">
    <source>
        <dbReference type="Google" id="ProtNLM"/>
    </source>
</evidence>
<evidence type="ECO:0000313" key="14">
    <source>
        <dbReference type="Proteomes" id="UP000735874"/>
    </source>
</evidence>
<dbReference type="GO" id="GO:0004190">
    <property type="term" value="F:aspartic-type endopeptidase activity"/>
    <property type="evidence" value="ECO:0007669"/>
    <property type="project" value="UniProtKB-KW"/>
</dbReference>
<dbReference type="GO" id="GO:0046872">
    <property type="term" value="F:metal ion binding"/>
    <property type="evidence" value="ECO:0007669"/>
    <property type="project" value="UniProtKB-KW"/>
</dbReference>